<dbReference type="InterPro" id="IPR000652">
    <property type="entry name" value="Triosephosphate_isomerase"/>
</dbReference>
<dbReference type="AlphaFoldDB" id="A0A1G8QNM4"/>
<name>A0A1G8QNM4_9CLOT</name>
<evidence type="ECO:0000256" key="2">
    <source>
        <dbReference type="ARBA" id="ARBA00023235"/>
    </source>
</evidence>
<feature type="coiled-coil region" evidence="4">
    <location>
        <begin position="11"/>
        <end position="38"/>
    </location>
</feature>
<dbReference type="GO" id="GO:0005829">
    <property type="term" value="C:cytosol"/>
    <property type="evidence" value="ECO:0007669"/>
    <property type="project" value="TreeGrafter"/>
</dbReference>
<reference evidence="5 6" key="1">
    <citation type="submission" date="2016-10" db="EMBL/GenBank/DDBJ databases">
        <authorList>
            <person name="de Groot N.N."/>
        </authorList>
    </citation>
    <scope>NUCLEOTIDE SEQUENCE [LARGE SCALE GENOMIC DNA]</scope>
    <source>
        <strain evidence="5 6">CGMCC 1.5058</strain>
    </source>
</reference>
<evidence type="ECO:0000313" key="6">
    <source>
        <dbReference type="Proteomes" id="UP000183255"/>
    </source>
</evidence>
<dbReference type="EC" id="5.3.1.1" evidence="3"/>
<dbReference type="UniPathway" id="UPA00138"/>
<organism evidence="5 6">
    <name type="scientific">Proteiniclasticum ruminis</name>
    <dbReference type="NCBI Taxonomy" id="398199"/>
    <lineage>
        <taxon>Bacteria</taxon>
        <taxon>Bacillati</taxon>
        <taxon>Bacillota</taxon>
        <taxon>Clostridia</taxon>
        <taxon>Eubacteriales</taxon>
        <taxon>Clostridiaceae</taxon>
        <taxon>Proteiniclasticum</taxon>
    </lineage>
</organism>
<protein>
    <recommendedName>
        <fullName evidence="3">Triosephosphate isomerase</fullName>
        <ecNumber evidence="3">5.3.1.1</ecNumber>
    </recommendedName>
</protein>
<keyword evidence="4" id="KW-0175">Coiled coil</keyword>
<evidence type="ECO:0000256" key="1">
    <source>
        <dbReference type="ARBA" id="ARBA00007422"/>
    </source>
</evidence>
<dbReference type="GO" id="GO:0006096">
    <property type="term" value="P:glycolytic process"/>
    <property type="evidence" value="ECO:0007669"/>
    <property type="project" value="UniProtKB-UniPathway"/>
</dbReference>
<dbReference type="EMBL" id="FNDZ01000007">
    <property type="protein sequence ID" value="SDJ06307.1"/>
    <property type="molecule type" value="Genomic_DNA"/>
</dbReference>
<dbReference type="GO" id="GO:0004807">
    <property type="term" value="F:triose-phosphate isomerase activity"/>
    <property type="evidence" value="ECO:0007669"/>
    <property type="project" value="UniProtKB-EC"/>
</dbReference>
<sequence>MKRKPIVGMSLKIYVNRMEEAKTLAEEMKKRLGQMEDLDLFLIPSMGTLYPVAEILKDSAIHYGVQNIAPKAQGAYTGEFSIESAEDLSCSLVELGHAERKALFQETPDMINEKVHLTLQYNMWPIVCIGEREKGDGRKEALKDQILSYLKDVSPERFQDLILAYEPEWAIGQPEPAEASYVHKSMALIREIVREHFGENASSAVRLIYGGSAKKETAMEIAKSEDVDGLFIGRFGHEMDNLEAIIRNVREAKKGGV</sequence>
<evidence type="ECO:0000256" key="4">
    <source>
        <dbReference type="SAM" id="Coils"/>
    </source>
</evidence>
<comment type="pathway">
    <text evidence="3">Carbohydrate biosynthesis; gluconeogenesis.</text>
</comment>
<dbReference type="CDD" id="cd00311">
    <property type="entry name" value="TIM"/>
    <property type="match status" value="1"/>
</dbReference>
<dbReference type="Proteomes" id="UP000183255">
    <property type="component" value="Unassembled WGS sequence"/>
</dbReference>
<keyword evidence="2 3" id="KW-0413">Isomerase</keyword>
<proteinExistence type="inferred from homology"/>
<dbReference type="UniPathway" id="UPA00109">
    <property type="reaction ID" value="UER00189"/>
</dbReference>
<accession>A0A1G8QNM4</accession>
<keyword evidence="3" id="KW-0324">Glycolysis</keyword>
<comment type="subunit">
    <text evidence="3">Homodimer.</text>
</comment>
<dbReference type="InterPro" id="IPR035990">
    <property type="entry name" value="TIM_sf"/>
</dbReference>
<evidence type="ECO:0000256" key="3">
    <source>
        <dbReference type="RuleBase" id="RU363013"/>
    </source>
</evidence>
<dbReference type="InterPro" id="IPR013785">
    <property type="entry name" value="Aldolase_TIM"/>
</dbReference>
<gene>
    <name evidence="5" type="ORF">SAMN05421804_10717</name>
</gene>
<dbReference type="PANTHER" id="PTHR21139:SF42">
    <property type="entry name" value="TRIOSEPHOSPHATE ISOMERASE"/>
    <property type="match status" value="1"/>
</dbReference>
<dbReference type="Gene3D" id="3.20.20.70">
    <property type="entry name" value="Aldolase class I"/>
    <property type="match status" value="1"/>
</dbReference>
<dbReference type="RefSeq" id="WP_031576903.1">
    <property type="nucleotide sequence ID" value="NZ_FNDZ01000007.1"/>
</dbReference>
<keyword evidence="3" id="KW-0963">Cytoplasm</keyword>
<dbReference type="GO" id="GO:0006094">
    <property type="term" value="P:gluconeogenesis"/>
    <property type="evidence" value="ECO:0007669"/>
    <property type="project" value="UniProtKB-UniPathway"/>
</dbReference>
<dbReference type="GO" id="GO:0019563">
    <property type="term" value="P:glycerol catabolic process"/>
    <property type="evidence" value="ECO:0007669"/>
    <property type="project" value="TreeGrafter"/>
</dbReference>
<dbReference type="GO" id="GO:0046166">
    <property type="term" value="P:glyceraldehyde-3-phosphate biosynthetic process"/>
    <property type="evidence" value="ECO:0007669"/>
    <property type="project" value="TreeGrafter"/>
</dbReference>
<comment type="similarity">
    <text evidence="1 3">Belongs to the triosephosphate isomerase family.</text>
</comment>
<comment type="pathway">
    <text evidence="3">Carbohydrate degradation; glycolysis; D-glyceraldehyde 3-phosphate from glycerone phosphate: step 1/1.</text>
</comment>
<dbReference type="PROSITE" id="PS51440">
    <property type="entry name" value="TIM_2"/>
    <property type="match status" value="1"/>
</dbReference>
<evidence type="ECO:0000313" key="5">
    <source>
        <dbReference type="EMBL" id="SDJ06307.1"/>
    </source>
</evidence>
<comment type="catalytic activity">
    <reaction evidence="3">
        <text>D-glyceraldehyde 3-phosphate = dihydroxyacetone phosphate</text>
        <dbReference type="Rhea" id="RHEA:18585"/>
        <dbReference type="ChEBI" id="CHEBI:57642"/>
        <dbReference type="ChEBI" id="CHEBI:59776"/>
        <dbReference type="EC" id="5.3.1.1"/>
    </reaction>
</comment>
<dbReference type="Pfam" id="PF00121">
    <property type="entry name" value="TIM"/>
    <property type="match status" value="1"/>
</dbReference>
<dbReference type="SUPFAM" id="SSF51351">
    <property type="entry name" value="Triosephosphate isomerase (TIM)"/>
    <property type="match status" value="1"/>
</dbReference>
<comment type="subcellular location">
    <subcellularLocation>
        <location evidence="3">Cytoplasm</location>
    </subcellularLocation>
</comment>
<keyword evidence="3" id="KW-0312">Gluconeogenesis</keyword>
<dbReference type="PANTHER" id="PTHR21139">
    <property type="entry name" value="TRIOSEPHOSPHATE ISOMERASE"/>
    <property type="match status" value="1"/>
</dbReference>